<dbReference type="EMBL" id="UOEA01000059">
    <property type="protein sequence ID" value="VAV84016.1"/>
    <property type="molecule type" value="Genomic_DNA"/>
</dbReference>
<gene>
    <name evidence="1" type="ORF">MNBD_DELTA01-474</name>
</gene>
<organism evidence="1">
    <name type="scientific">hydrothermal vent metagenome</name>
    <dbReference type="NCBI Taxonomy" id="652676"/>
    <lineage>
        <taxon>unclassified sequences</taxon>
        <taxon>metagenomes</taxon>
        <taxon>ecological metagenomes</taxon>
    </lineage>
</organism>
<proteinExistence type="predicted"/>
<protein>
    <recommendedName>
        <fullName evidence="2">DUF2007 domain-containing protein</fullName>
    </recommendedName>
</protein>
<evidence type="ECO:0000313" key="1">
    <source>
        <dbReference type="EMBL" id="VAV84016.1"/>
    </source>
</evidence>
<dbReference type="AlphaFoldDB" id="A0A3B0R4J9"/>
<reference evidence="1" key="1">
    <citation type="submission" date="2018-06" db="EMBL/GenBank/DDBJ databases">
        <authorList>
            <person name="Zhirakovskaya E."/>
        </authorList>
    </citation>
    <scope>NUCLEOTIDE SEQUENCE</scope>
</reference>
<evidence type="ECO:0008006" key="2">
    <source>
        <dbReference type="Google" id="ProtNLM"/>
    </source>
</evidence>
<name>A0A3B0R4J9_9ZZZZ</name>
<accession>A0A3B0R4J9</accession>
<sequence length="174" mass="18291">MTTDIKICPECDAEFFAHISECNGCNVPLVHPDASPIATGELQMPDSDEALRLVTIEQGDIAKIGELHNALNKRDVPSEVINATAAGGSCGGGFLLQVPEYVKETAIAAINDHWHKLHPELGDAVEREESGQCPACGFTLDSTPTNCPDCGLNLGLDDPADDDCSEPSGSCGPC</sequence>